<dbReference type="AlphaFoldDB" id="A0A8K0TG59"/>
<evidence type="ECO:0000256" key="3">
    <source>
        <dbReference type="ARBA" id="ARBA00022833"/>
    </source>
</evidence>
<evidence type="ECO:0000256" key="5">
    <source>
        <dbReference type="SAM" id="MobiDB-lite"/>
    </source>
</evidence>
<feature type="compositionally biased region" description="Polar residues" evidence="5">
    <location>
        <begin position="116"/>
        <end position="125"/>
    </location>
</feature>
<dbReference type="InterPro" id="IPR013783">
    <property type="entry name" value="Ig-like_fold"/>
</dbReference>
<keyword evidence="2 4" id="KW-0863">Zinc-finger</keyword>
<dbReference type="PANTHER" id="PTHR20930">
    <property type="entry name" value="OVARIAN CARCINOMA ANTIGEN CA125-RELATED"/>
    <property type="match status" value="1"/>
</dbReference>
<comment type="caution">
    <text evidence="7">The sequence shown here is derived from an EMBL/GenBank/DDBJ whole genome shotgun (WGS) entry which is preliminary data.</text>
</comment>
<feature type="region of interest" description="Disordered" evidence="5">
    <location>
        <begin position="113"/>
        <end position="154"/>
    </location>
</feature>
<evidence type="ECO:0000256" key="1">
    <source>
        <dbReference type="ARBA" id="ARBA00022723"/>
    </source>
</evidence>
<dbReference type="SUPFAM" id="SSF57850">
    <property type="entry name" value="RING/U-box"/>
    <property type="match status" value="4"/>
</dbReference>
<dbReference type="PANTHER" id="PTHR20930:SF0">
    <property type="entry name" value="PROTEIN ILRUN"/>
    <property type="match status" value="1"/>
</dbReference>
<name>A0A8K0TG59_9PEZI</name>
<protein>
    <submittedName>
        <fullName evidence="7">ZZ type zinc finger domain-containing protein</fullName>
    </submittedName>
</protein>
<reference evidence="7" key="1">
    <citation type="journal article" date="2021" name="Nat. Commun.">
        <title>Genetic determinants of endophytism in the Arabidopsis root mycobiome.</title>
        <authorList>
            <person name="Mesny F."/>
            <person name="Miyauchi S."/>
            <person name="Thiergart T."/>
            <person name="Pickel B."/>
            <person name="Atanasova L."/>
            <person name="Karlsson M."/>
            <person name="Huettel B."/>
            <person name="Barry K.W."/>
            <person name="Haridas S."/>
            <person name="Chen C."/>
            <person name="Bauer D."/>
            <person name="Andreopoulos W."/>
            <person name="Pangilinan J."/>
            <person name="LaButti K."/>
            <person name="Riley R."/>
            <person name="Lipzen A."/>
            <person name="Clum A."/>
            <person name="Drula E."/>
            <person name="Henrissat B."/>
            <person name="Kohler A."/>
            <person name="Grigoriev I.V."/>
            <person name="Martin F.M."/>
            <person name="Hacquard S."/>
        </authorList>
    </citation>
    <scope>NUCLEOTIDE SEQUENCE</scope>
    <source>
        <strain evidence="7">MPI-CAGE-AT-0016</strain>
    </source>
</reference>
<dbReference type="Pfam" id="PF16158">
    <property type="entry name" value="N_BRCA1_IG"/>
    <property type="match status" value="1"/>
</dbReference>
<dbReference type="OrthoDB" id="661148at2759"/>
<evidence type="ECO:0000313" key="7">
    <source>
        <dbReference type="EMBL" id="KAH7357853.1"/>
    </source>
</evidence>
<keyword evidence="8" id="KW-1185">Reference proteome</keyword>
<evidence type="ECO:0000256" key="2">
    <source>
        <dbReference type="ARBA" id="ARBA00022771"/>
    </source>
</evidence>
<organism evidence="7 8">
    <name type="scientific">Plectosphaerella cucumerina</name>
    <dbReference type="NCBI Taxonomy" id="40658"/>
    <lineage>
        <taxon>Eukaryota</taxon>
        <taxon>Fungi</taxon>
        <taxon>Dikarya</taxon>
        <taxon>Ascomycota</taxon>
        <taxon>Pezizomycotina</taxon>
        <taxon>Sordariomycetes</taxon>
        <taxon>Hypocreomycetidae</taxon>
        <taxon>Glomerellales</taxon>
        <taxon>Plectosphaerellaceae</taxon>
        <taxon>Plectosphaerella</taxon>
    </lineage>
</organism>
<feature type="compositionally biased region" description="Acidic residues" evidence="5">
    <location>
        <begin position="826"/>
        <end position="856"/>
    </location>
</feature>
<accession>A0A8K0TG59</accession>
<dbReference type="GO" id="GO:0008270">
    <property type="term" value="F:zinc ion binding"/>
    <property type="evidence" value="ECO:0007669"/>
    <property type="project" value="UniProtKB-KW"/>
</dbReference>
<dbReference type="InterPro" id="IPR032350">
    <property type="entry name" value="Nbr1_FW"/>
</dbReference>
<dbReference type="InterPro" id="IPR000433">
    <property type="entry name" value="Znf_ZZ"/>
</dbReference>
<feature type="compositionally biased region" description="Basic and acidic residues" evidence="5">
    <location>
        <begin position="601"/>
        <end position="622"/>
    </location>
</feature>
<dbReference type="SMART" id="SM00291">
    <property type="entry name" value="ZnF_ZZ"/>
    <property type="match status" value="4"/>
</dbReference>
<sequence>MPSDVEHNVKVKKAAPQPPPRPNLDDLPITLKVNYEDFTRRYKLCLRDMGAATLEPKVRQLLDVSPADEVLIERYSDSAGAYITLDDKNQAVYKQLYRAAKAKQKLKLRVTKKSPLLQTRTTPQPASVEDETETSEPLPTPKAEPAAEPQNKRSTIFDVLRTAEPRAASYNPSAPLPASDTGFDFETSLLTSLMNRHNIGPDGFEPERSQTQQPRDIPVAHGSDARDEWFTRAASSAIGSSLFPARLPNALSYAVCCNSCDKNIPDTHYHCSTCDDGDFDLCQSCVDKGISCHGNDHWLIKRVLKDGQIVTSTTETIAPKPKAKKEEPIPEPKLSLLDDDVVDTSTFNFRTFSLRTCNCCVNDFAEHNFLHCAVCEDFDLCQTCFSKDAHGHNPKHAFLPAVAGSYVPNHIKIRLPSGRNQMHHAICDGCDKYITGVRHKCLDCPDWDYCGECVLNAKFVHAGHRFAPLYEPLDEMRTRSTPAQTHYGICCDGPLCKKSGFIQGVRYKCTICHDTDFCANCEASPANNHNKTHPMVKFKTPVRHCTVATIAERCDGHSLPMMGDRGQPPVKPRSADQASVQTVQTVVDMEPIESPPVQEAVVEKAPEPVVETKPEVKAEPEAEVKVEEELTKEAPVSPARDLVAVFVRDTVADGTELPPNHGFEQTWYLRNDGDVAWPAGCAVKFVGGDYMGHLDPNQPAGISELVSASESITCYEALAPGKEFAFTVLLRTPAREGKHISYWRLTTSDGLKFGHRLWCDVKVKAPKPVEAPKAEPTESEPATERAPPHHSQMIFPKLEKESPMSSIYQENKDDVKSETTSAVVADEVEEADDFDDCGDAEWDDSENAFTTDDEYDILDASDEEYLEEQQKKLRK</sequence>
<dbReference type="Proteomes" id="UP000813385">
    <property type="component" value="Unassembled WGS sequence"/>
</dbReference>
<dbReference type="CDD" id="cd02340">
    <property type="entry name" value="ZZ_NBR1_like"/>
    <property type="match status" value="2"/>
</dbReference>
<feature type="region of interest" description="Disordered" evidence="5">
    <location>
        <begin position="599"/>
        <end position="622"/>
    </location>
</feature>
<feature type="domain" description="ZZ-type" evidence="6">
    <location>
        <begin position="352"/>
        <end position="406"/>
    </location>
</feature>
<dbReference type="InterPro" id="IPR043145">
    <property type="entry name" value="Znf_ZZ_sf"/>
</dbReference>
<dbReference type="Gene3D" id="3.30.60.90">
    <property type="match status" value="4"/>
</dbReference>
<feature type="region of interest" description="Disordered" evidence="5">
    <location>
        <begin position="556"/>
        <end position="576"/>
    </location>
</feature>
<evidence type="ECO:0000256" key="4">
    <source>
        <dbReference type="PROSITE-ProRule" id="PRU00228"/>
    </source>
</evidence>
<dbReference type="CDD" id="cd02341">
    <property type="entry name" value="ZZ_ZZZ3"/>
    <property type="match status" value="1"/>
</dbReference>
<dbReference type="InterPro" id="IPR041981">
    <property type="entry name" value="ZZZ3_ZZ"/>
</dbReference>
<dbReference type="CDD" id="cd02249">
    <property type="entry name" value="ZZ"/>
    <property type="match status" value="1"/>
</dbReference>
<keyword evidence="3" id="KW-0862">Zinc</keyword>
<feature type="region of interest" description="Disordered" evidence="5">
    <location>
        <begin position="1"/>
        <end position="23"/>
    </location>
</feature>
<gene>
    <name evidence="7" type="ORF">B0T11DRAFT_340265</name>
</gene>
<keyword evidence="1" id="KW-0479">Metal-binding</keyword>
<feature type="domain" description="ZZ-type" evidence="6">
    <location>
        <begin position="486"/>
        <end position="543"/>
    </location>
</feature>
<feature type="region of interest" description="Disordered" evidence="5">
    <location>
        <begin position="769"/>
        <end position="856"/>
    </location>
</feature>
<dbReference type="Pfam" id="PF00569">
    <property type="entry name" value="ZZ"/>
    <property type="match status" value="3"/>
</dbReference>
<dbReference type="EMBL" id="JAGPXD010000004">
    <property type="protein sequence ID" value="KAH7357853.1"/>
    <property type="molecule type" value="Genomic_DNA"/>
</dbReference>
<proteinExistence type="predicted"/>
<dbReference type="Gene3D" id="2.60.40.10">
    <property type="entry name" value="Immunoglobulins"/>
    <property type="match status" value="1"/>
</dbReference>
<dbReference type="CDD" id="cd14947">
    <property type="entry name" value="NBR1_like"/>
    <property type="match status" value="1"/>
</dbReference>
<feature type="compositionally biased region" description="Basic and acidic residues" evidence="5">
    <location>
        <begin position="770"/>
        <end position="787"/>
    </location>
</feature>
<evidence type="ECO:0000313" key="8">
    <source>
        <dbReference type="Proteomes" id="UP000813385"/>
    </source>
</evidence>
<dbReference type="PROSITE" id="PS50135">
    <property type="entry name" value="ZF_ZZ_2"/>
    <property type="match status" value="2"/>
</dbReference>
<evidence type="ECO:0000259" key="6">
    <source>
        <dbReference type="PROSITE" id="PS50135"/>
    </source>
</evidence>